<feature type="domain" description="Wadjet protein JetD C-terminal" evidence="1">
    <location>
        <begin position="110"/>
        <end position="257"/>
    </location>
</feature>
<dbReference type="Pfam" id="PF09983">
    <property type="entry name" value="JetD_C"/>
    <property type="match status" value="1"/>
</dbReference>
<evidence type="ECO:0000313" key="3">
    <source>
        <dbReference type="Proteomes" id="UP000070282"/>
    </source>
</evidence>
<accession>A0A137S5D9</accession>
<dbReference type="RefSeq" id="WP_061333113.1">
    <property type="nucleotide sequence ID" value="NZ_LOCO01000021.1"/>
</dbReference>
<comment type="caution">
    <text evidence="2">The sequence shown here is derived from an EMBL/GenBank/DDBJ whole genome shotgun (WGS) entry which is preliminary data.</text>
</comment>
<reference evidence="3" key="1">
    <citation type="submission" date="2015-12" db="EMBL/GenBank/DDBJ databases">
        <authorList>
            <person name="Lima A."/>
            <person name="Farahani Zayas N."/>
            <person name="Castro Da Silva M.A."/>
            <person name="Cabral A."/>
            <person name="Pessatti M.L."/>
        </authorList>
    </citation>
    <scope>NUCLEOTIDE SEQUENCE [LARGE SCALE GENOMIC DNA]</scope>
    <source>
        <strain evidence="3">LAMA 842</strain>
    </source>
</reference>
<dbReference type="AlphaFoldDB" id="A0A137S5D9"/>
<dbReference type="EMBL" id="LOCO01000021">
    <property type="protein sequence ID" value="KXO07650.1"/>
    <property type="molecule type" value="Genomic_DNA"/>
</dbReference>
<evidence type="ECO:0000259" key="1">
    <source>
        <dbReference type="Pfam" id="PF09983"/>
    </source>
</evidence>
<organism evidence="2 3">
    <name type="scientific">Marinobacter excellens LAMA 842</name>
    <dbReference type="NCBI Taxonomy" id="1306954"/>
    <lineage>
        <taxon>Bacteria</taxon>
        <taxon>Pseudomonadati</taxon>
        <taxon>Pseudomonadota</taxon>
        <taxon>Gammaproteobacteria</taxon>
        <taxon>Pseudomonadales</taxon>
        <taxon>Marinobacteraceae</taxon>
        <taxon>Marinobacter</taxon>
    </lineage>
</organism>
<sequence>MNNYLEKILQGQAINYEAFLKKLPDVLRQRHRELFSTEKAGPNRWRVTVLDEAAFEALREQAAAPVSRVDAARKGDSHRHGTEVSFLLVYHHALTGHRPDSVVIAGDSVDIAYTPASRVLVVENERNFYHYRQMLAFTGECLGEPVALKDCDVVLGGGNRITRTADLNWLAGYDEVLCAFDYDAGGLQMFASVRSALGNKACYLQPADWQLWLSRFRKTPDATERFTKAIMLAEDLGFVSLAQAFRATGKFMEQEMILDE</sequence>
<protein>
    <recommendedName>
        <fullName evidence="1">Wadjet protein JetD C-terminal domain-containing protein</fullName>
    </recommendedName>
</protein>
<dbReference type="Proteomes" id="UP000070282">
    <property type="component" value="Unassembled WGS sequence"/>
</dbReference>
<dbReference type="PATRIC" id="fig|1306954.6.peg.1784"/>
<name>A0A137S5D9_9GAMM</name>
<gene>
    <name evidence="2" type="ORF">J122_3215</name>
</gene>
<keyword evidence="3" id="KW-1185">Reference proteome</keyword>
<dbReference type="InterPro" id="IPR024534">
    <property type="entry name" value="JetD_C"/>
</dbReference>
<evidence type="ECO:0000313" key="2">
    <source>
        <dbReference type="EMBL" id="KXO07650.1"/>
    </source>
</evidence>
<proteinExistence type="predicted"/>